<sequence>MEKRWRKMFSFKLPTRSKYQYTVRETKTGMLFLGYSDELSELNARTMIDYVLDEMKQDLPFDISELTIQTDNGSEFSGQARRVEKAPFVRMIEKIHGANHVYIRPGHCNAQADVESSHELIETEFFDLTRFKDRSDFFKKVESYRLYFNFVRPNFYKGKKKPQQICASDWGSSISYNFSLIRTVDLDKMDTFSYQRGQTIPDLAANSE</sequence>
<dbReference type="PROSITE" id="PS50994">
    <property type="entry name" value="INTEGRASE"/>
    <property type="match status" value="1"/>
</dbReference>
<evidence type="ECO:0000313" key="3">
    <source>
        <dbReference type="Proteomes" id="UP000001505"/>
    </source>
</evidence>
<dbReference type="Proteomes" id="UP000001505">
    <property type="component" value="Chromosome"/>
</dbReference>
<dbReference type="InterPro" id="IPR036397">
    <property type="entry name" value="RNaseH_sf"/>
</dbReference>
<proteinExistence type="predicted"/>
<gene>
    <name evidence="2" type="ordered locus">wcw_0745</name>
</gene>
<accession>D6YVF1</accession>
<dbReference type="Gene3D" id="3.30.420.10">
    <property type="entry name" value="Ribonuclease H-like superfamily/Ribonuclease H"/>
    <property type="match status" value="1"/>
</dbReference>
<dbReference type="GO" id="GO:0015074">
    <property type="term" value="P:DNA integration"/>
    <property type="evidence" value="ECO:0007669"/>
    <property type="project" value="InterPro"/>
</dbReference>
<dbReference type="SUPFAM" id="SSF53098">
    <property type="entry name" value="Ribonuclease H-like"/>
    <property type="match status" value="1"/>
</dbReference>
<dbReference type="InterPro" id="IPR012337">
    <property type="entry name" value="RNaseH-like_sf"/>
</dbReference>
<dbReference type="EMBL" id="CP001928">
    <property type="protein sequence ID" value="ADI38112.1"/>
    <property type="molecule type" value="Genomic_DNA"/>
</dbReference>
<dbReference type="GO" id="GO:0003676">
    <property type="term" value="F:nucleic acid binding"/>
    <property type="evidence" value="ECO:0007669"/>
    <property type="project" value="InterPro"/>
</dbReference>
<dbReference type="KEGG" id="wch:wcw_0745"/>
<dbReference type="eggNOG" id="COG2801">
    <property type="taxonomic scope" value="Bacteria"/>
</dbReference>
<protein>
    <submittedName>
        <fullName evidence="2">Integrase</fullName>
    </submittedName>
</protein>
<name>D6YVF1_WADCW</name>
<dbReference type="STRING" id="716544.wcw_0745"/>
<keyword evidence="3" id="KW-1185">Reference proteome</keyword>
<evidence type="ECO:0000313" key="2">
    <source>
        <dbReference type="EMBL" id="ADI38112.1"/>
    </source>
</evidence>
<evidence type="ECO:0000259" key="1">
    <source>
        <dbReference type="PROSITE" id="PS50994"/>
    </source>
</evidence>
<dbReference type="InterPro" id="IPR001584">
    <property type="entry name" value="Integrase_cat-core"/>
</dbReference>
<reference evidence="2 3" key="1">
    <citation type="journal article" date="2010" name="PLoS ONE">
        <title>The Waddlia genome: a window into chlamydial biology.</title>
        <authorList>
            <person name="Bertelli C."/>
            <person name="Collyn F."/>
            <person name="Croxatto A."/>
            <person name="Ruckert C."/>
            <person name="Polkinghorne A."/>
            <person name="Kebbi-Beghdadi C."/>
            <person name="Goesmann A."/>
            <person name="Vaughan L."/>
            <person name="Greub G."/>
        </authorList>
    </citation>
    <scope>NUCLEOTIDE SEQUENCE [LARGE SCALE GENOMIC DNA]</scope>
    <source>
        <strain evidence="3">ATCC VR-1470 / WSU 86-1044</strain>
    </source>
</reference>
<feature type="domain" description="Integrase catalytic" evidence="1">
    <location>
        <begin position="1"/>
        <end position="170"/>
    </location>
</feature>
<dbReference type="AlphaFoldDB" id="D6YVF1"/>
<organism evidence="2 3">
    <name type="scientific">Waddlia chondrophila (strain ATCC VR-1470 / WSU 86-1044)</name>
    <dbReference type="NCBI Taxonomy" id="716544"/>
    <lineage>
        <taxon>Bacteria</taxon>
        <taxon>Pseudomonadati</taxon>
        <taxon>Chlamydiota</taxon>
        <taxon>Chlamydiia</taxon>
        <taxon>Parachlamydiales</taxon>
        <taxon>Waddliaceae</taxon>
        <taxon>Waddlia</taxon>
    </lineage>
</organism>
<dbReference type="HOGENOM" id="CLU_1320438_0_0_0"/>
<dbReference type="Pfam" id="PF13683">
    <property type="entry name" value="rve_3"/>
    <property type="match status" value="1"/>
</dbReference>